<feature type="region of interest" description="Disordered" evidence="1">
    <location>
        <begin position="267"/>
        <end position="288"/>
    </location>
</feature>
<feature type="transmembrane region" description="Helical" evidence="2">
    <location>
        <begin position="64"/>
        <end position="84"/>
    </location>
</feature>
<feature type="transmembrane region" description="Helical" evidence="2">
    <location>
        <begin position="145"/>
        <end position="167"/>
    </location>
</feature>
<dbReference type="EMBL" id="JBHSPU010000014">
    <property type="protein sequence ID" value="MFC5914707.1"/>
    <property type="molecule type" value="Genomic_DNA"/>
</dbReference>
<feature type="compositionally biased region" description="Low complexity" evidence="1">
    <location>
        <begin position="273"/>
        <end position="288"/>
    </location>
</feature>
<name>A0ABW1GM68_9ACTN</name>
<reference evidence="4" key="1">
    <citation type="journal article" date="2019" name="Int. J. Syst. Evol. Microbiol.">
        <title>The Global Catalogue of Microorganisms (GCM) 10K type strain sequencing project: providing services to taxonomists for standard genome sequencing and annotation.</title>
        <authorList>
            <consortium name="The Broad Institute Genomics Platform"/>
            <consortium name="The Broad Institute Genome Sequencing Center for Infectious Disease"/>
            <person name="Wu L."/>
            <person name="Ma J."/>
        </authorList>
    </citation>
    <scope>NUCLEOTIDE SEQUENCE [LARGE SCALE GENOMIC DNA]</scope>
    <source>
        <strain evidence="4">JCM 4147</strain>
    </source>
</reference>
<proteinExistence type="predicted"/>
<feature type="transmembrane region" description="Helical" evidence="2">
    <location>
        <begin position="240"/>
        <end position="258"/>
    </location>
</feature>
<evidence type="ECO:0000313" key="4">
    <source>
        <dbReference type="Proteomes" id="UP001596200"/>
    </source>
</evidence>
<feature type="transmembrane region" description="Helical" evidence="2">
    <location>
        <begin position="187"/>
        <end position="206"/>
    </location>
</feature>
<accession>A0ABW1GM68</accession>
<feature type="transmembrane region" description="Helical" evidence="2">
    <location>
        <begin position="115"/>
        <end position="133"/>
    </location>
</feature>
<feature type="transmembrane region" description="Helical" evidence="2">
    <location>
        <begin position="213"/>
        <end position="234"/>
    </location>
</feature>
<evidence type="ECO:0000256" key="1">
    <source>
        <dbReference type="SAM" id="MobiDB-lite"/>
    </source>
</evidence>
<keyword evidence="2" id="KW-1133">Transmembrane helix</keyword>
<feature type="region of interest" description="Disordered" evidence="1">
    <location>
        <begin position="345"/>
        <end position="367"/>
    </location>
</feature>
<gene>
    <name evidence="3" type="ORF">ACFP1B_14895</name>
</gene>
<feature type="transmembrane region" description="Helical" evidence="2">
    <location>
        <begin position="38"/>
        <end position="58"/>
    </location>
</feature>
<comment type="caution">
    <text evidence="3">The sequence shown here is derived from an EMBL/GenBank/DDBJ whole genome shotgun (WGS) entry which is preliminary data.</text>
</comment>
<evidence type="ECO:0000313" key="3">
    <source>
        <dbReference type="EMBL" id="MFC5914707.1"/>
    </source>
</evidence>
<dbReference type="RefSeq" id="WP_344517647.1">
    <property type="nucleotide sequence ID" value="NZ_BAAATU010000076.1"/>
</dbReference>
<dbReference type="Proteomes" id="UP001596200">
    <property type="component" value="Unassembled WGS sequence"/>
</dbReference>
<keyword evidence="2" id="KW-0472">Membrane</keyword>
<keyword evidence="2" id="KW-0812">Transmembrane</keyword>
<keyword evidence="4" id="KW-1185">Reference proteome</keyword>
<protein>
    <submittedName>
        <fullName evidence="3">Uncharacterized protein</fullName>
    </submittedName>
</protein>
<evidence type="ECO:0000256" key="2">
    <source>
        <dbReference type="SAM" id="Phobius"/>
    </source>
</evidence>
<feature type="transmembrane region" description="Helical" evidence="2">
    <location>
        <begin position="6"/>
        <end position="26"/>
    </location>
</feature>
<organism evidence="3 4">
    <name type="scientific">Streptomyces pulveraceus</name>
    <dbReference type="NCBI Taxonomy" id="68258"/>
    <lineage>
        <taxon>Bacteria</taxon>
        <taxon>Bacillati</taxon>
        <taxon>Actinomycetota</taxon>
        <taxon>Actinomycetes</taxon>
        <taxon>Kitasatosporales</taxon>
        <taxon>Streptomycetaceae</taxon>
        <taxon>Streptomyces</taxon>
    </lineage>
</organism>
<sequence length="367" mass="37081">MSTALALVGLNCAVAAITAAGAVYFARVRMPRPPVGRYELPDVVVMGVVVVAAPLVYLAAPRTAVAVVFGLVLCAALQFTLAPLIGGGRAWAAAGALVAATAGCAFADLPVAVTALTDVLLAVAVVGVANMWAQSGMRSAHAAWFAGMLCCYDLVATGLTSVMDRFATQVMGLPFAPLLAVTQGRPPVALGLGDLLLLVLFPLVALKAFGRAAALLAAGAGLAVSAGVSLLFGLGVLTGAFPLLTALGPLIVLQHVLWSRSRSGERTTAEWRAGAPRPAAADAPTDPDPALLLALEPAGVDALRAEPSQGDWLAVVDGRAVGGGKSPGQARRDARLRGCESVPVVRQHWSGPEAGATTGDADAGRLP</sequence>